<sequence>MSTVPLAVVGAVTVFLAAIVVGRWLLVNELLIDRLINATLSWDLAAIVLYEIASMLGMRDLGERLFLGIGAMTLAYAYGFARLLDGMDAETLRSRQRQYNRVGVATGAVILLGPALVDLLGWPIGTPAAQNRVIWTAGSFVAISCGALIARACVRELRTPDPTTRERWAYFALLFFGLYCCFASAVGALRIIAGMRTIEPGLPWAVATFVMLAVVTALIAIPLLSAVLVRSGLDPDGRACRRLRPLWRDLTAAVPEIVLLPDDSHRDEPMSRLYRMTVEIQDALMHLRPYEPEPSADPGMEDYARRIAHAVRAKASGLPPRPRGGMHTAAAELIRTDDRSTGLRDLLRLAKEWPKRGVGVTG</sequence>
<proteinExistence type="predicted"/>
<dbReference type="InterPro" id="IPR046675">
    <property type="entry name" value="DUF6545"/>
</dbReference>
<dbReference type="AlphaFoldDB" id="A0A285LSN6"/>
<keyword evidence="1" id="KW-0472">Membrane</keyword>
<feature type="domain" description="DUF6545" evidence="2">
    <location>
        <begin position="238"/>
        <end position="354"/>
    </location>
</feature>
<dbReference type="OrthoDB" id="4772902at2"/>
<evidence type="ECO:0000256" key="1">
    <source>
        <dbReference type="SAM" id="Phobius"/>
    </source>
</evidence>
<feature type="transmembrane region" description="Helical" evidence="1">
    <location>
        <begin position="134"/>
        <end position="154"/>
    </location>
</feature>
<dbReference type="STRING" id="1379680.GCA_001612615_02991"/>
<evidence type="ECO:0000313" key="4">
    <source>
        <dbReference type="Proteomes" id="UP000219565"/>
    </source>
</evidence>
<feature type="transmembrane region" description="Helical" evidence="1">
    <location>
        <begin position="204"/>
        <end position="229"/>
    </location>
</feature>
<keyword evidence="1" id="KW-0812">Transmembrane</keyword>
<feature type="transmembrane region" description="Helical" evidence="1">
    <location>
        <begin position="102"/>
        <end position="122"/>
    </location>
</feature>
<feature type="transmembrane region" description="Helical" evidence="1">
    <location>
        <begin position="6"/>
        <end position="26"/>
    </location>
</feature>
<dbReference type="RefSeq" id="WP_143861524.1">
    <property type="nucleotide sequence ID" value="NZ_JAMTCW010000003.1"/>
</dbReference>
<dbReference type="Proteomes" id="UP000219565">
    <property type="component" value="Unassembled WGS sequence"/>
</dbReference>
<name>A0A285LSN6_9NOCA</name>
<gene>
    <name evidence="3" type="ORF">SAMN04244553_4864</name>
</gene>
<reference evidence="4" key="1">
    <citation type="submission" date="2017-09" db="EMBL/GenBank/DDBJ databases">
        <authorList>
            <person name="Varghese N."/>
            <person name="Submissions S."/>
        </authorList>
    </citation>
    <scope>NUCLEOTIDE SEQUENCE [LARGE SCALE GENOMIC DNA]</scope>
    <source>
        <strain evidence="4">DSM 45537</strain>
    </source>
</reference>
<organism evidence="3 4">
    <name type="scientific">Nocardia amikacinitolerans</name>
    <dbReference type="NCBI Taxonomy" id="756689"/>
    <lineage>
        <taxon>Bacteria</taxon>
        <taxon>Bacillati</taxon>
        <taxon>Actinomycetota</taxon>
        <taxon>Actinomycetes</taxon>
        <taxon>Mycobacteriales</taxon>
        <taxon>Nocardiaceae</taxon>
        <taxon>Nocardia</taxon>
    </lineage>
</organism>
<dbReference type="Pfam" id="PF20182">
    <property type="entry name" value="DUF6545"/>
    <property type="match status" value="1"/>
</dbReference>
<evidence type="ECO:0000259" key="2">
    <source>
        <dbReference type="Pfam" id="PF20182"/>
    </source>
</evidence>
<keyword evidence="1" id="KW-1133">Transmembrane helix</keyword>
<dbReference type="EMBL" id="OBEG01000005">
    <property type="protein sequence ID" value="SNY87905.1"/>
    <property type="molecule type" value="Genomic_DNA"/>
</dbReference>
<protein>
    <recommendedName>
        <fullName evidence="2">DUF6545 domain-containing protein</fullName>
    </recommendedName>
</protein>
<accession>A0A285LSN6</accession>
<keyword evidence="4" id="KW-1185">Reference proteome</keyword>
<feature type="transmembrane region" description="Helical" evidence="1">
    <location>
        <begin position="168"/>
        <end position="192"/>
    </location>
</feature>
<feature type="transmembrane region" description="Helical" evidence="1">
    <location>
        <begin position="64"/>
        <end position="81"/>
    </location>
</feature>
<evidence type="ECO:0000313" key="3">
    <source>
        <dbReference type="EMBL" id="SNY87905.1"/>
    </source>
</evidence>